<gene>
    <name evidence="3" type="ORF">FHX75_12877</name>
</gene>
<evidence type="ECO:0000313" key="3">
    <source>
        <dbReference type="EMBL" id="TWG22354.1"/>
    </source>
</evidence>
<dbReference type="PANTHER" id="PTHR30204:SF98">
    <property type="entry name" value="HTH-TYPE TRANSCRIPTIONAL REGULATOR ADHR"/>
    <property type="match status" value="1"/>
</dbReference>
<dbReference type="GO" id="GO:0003700">
    <property type="term" value="F:DNA-binding transcription factor activity"/>
    <property type="evidence" value="ECO:0007669"/>
    <property type="project" value="InterPro"/>
</dbReference>
<dbReference type="InterPro" id="IPR000551">
    <property type="entry name" value="MerR-type_HTH_dom"/>
</dbReference>
<dbReference type="Pfam" id="PF13411">
    <property type="entry name" value="MerR_1"/>
    <property type="match status" value="1"/>
</dbReference>
<protein>
    <submittedName>
        <fullName evidence="3">MerR-like DNA binding protein</fullName>
    </submittedName>
</protein>
<dbReference type="InterPro" id="IPR047057">
    <property type="entry name" value="MerR_fam"/>
</dbReference>
<dbReference type="RefSeq" id="WP_154940552.1">
    <property type="nucleotide sequence ID" value="NZ_VIXA01000002.1"/>
</dbReference>
<keyword evidence="4" id="KW-1185">Reference proteome</keyword>
<dbReference type="Proteomes" id="UP000319927">
    <property type="component" value="Unassembled WGS sequence"/>
</dbReference>
<dbReference type="Gene3D" id="1.10.1660.10">
    <property type="match status" value="1"/>
</dbReference>
<dbReference type="PROSITE" id="PS50937">
    <property type="entry name" value="HTH_MERR_2"/>
    <property type="match status" value="1"/>
</dbReference>
<dbReference type="SMART" id="SM00422">
    <property type="entry name" value="HTH_MERR"/>
    <property type="match status" value="1"/>
</dbReference>
<dbReference type="EMBL" id="VIXA01000002">
    <property type="protein sequence ID" value="TWG22354.1"/>
    <property type="molecule type" value="Genomic_DNA"/>
</dbReference>
<dbReference type="AlphaFoldDB" id="A0A561WEQ9"/>
<sequence>MRIAELSRRSGVAVPTIKYYLREGLLPPGELTSPNQASYDEHHLNRLRLTRAMIDLAQVPVARVRAVLEALDSDTLSLHERIGVVHRAITPSRQLTAGDSARTAAAVQVQELIQRRGWAVEPDSPAIATLVETISVLRSLGQDHLVDLLDPYAEAVERFTELEVAAVASRTDPDQVAESVVIGTILGENLLASLRLLAQENISSRRLK</sequence>
<accession>A0A561WEQ9</accession>
<keyword evidence="1" id="KW-0238">DNA-binding</keyword>
<evidence type="ECO:0000313" key="4">
    <source>
        <dbReference type="Proteomes" id="UP000319927"/>
    </source>
</evidence>
<reference evidence="3 4" key="1">
    <citation type="submission" date="2019-06" db="EMBL/GenBank/DDBJ databases">
        <title>Sequencing the genomes of 1000 actinobacteria strains.</title>
        <authorList>
            <person name="Klenk H.-P."/>
        </authorList>
    </citation>
    <scope>NUCLEOTIDE SEQUENCE [LARGE SCALE GENOMIC DNA]</scope>
    <source>
        <strain evidence="3 4">DSM 102131</strain>
    </source>
</reference>
<evidence type="ECO:0000256" key="1">
    <source>
        <dbReference type="ARBA" id="ARBA00023125"/>
    </source>
</evidence>
<name>A0A561WEQ9_9ACTN</name>
<dbReference type="PANTHER" id="PTHR30204">
    <property type="entry name" value="REDOX-CYCLING DRUG-SENSING TRANSCRIPTIONAL ACTIVATOR SOXR"/>
    <property type="match status" value="1"/>
</dbReference>
<dbReference type="PRINTS" id="PR00040">
    <property type="entry name" value="HTHMERR"/>
</dbReference>
<dbReference type="GO" id="GO:0003677">
    <property type="term" value="F:DNA binding"/>
    <property type="evidence" value="ECO:0007669"/>
    <property type="project" value="UniProtKB-KW"/>
</dbReference>
<feature type="domain" description="HTH merR-type" evidence="2">
    <location>
        <begin position="1"/>
        <end position="70"/>
    </location>
</feature>
<comment type="caution">
    <text evidence="3">The sequence shown here is derived from an EMBL/GenBank/DDBJ whole genome shotgun (WGS) entry which is preliminary data.</text>
</comment>
<dbReference type="InterPro" id="IPR009061">
    <property type="entry name" value="DNA-bd_dom_put_sf"/>
</dbReference>
<proteinExistence type="predicted"/>
<dbReference type="OrthoDB" id="5242095at2"/>
<evidence type="ECO:0000259" key="2">
    <source>
        <dbReference type="PROSITE" id="PS50937"/>
    </source>
</evidence>
<organism evidence="3 4">
    <name type="scientific">Micromonospora palomenae</name>
    <dbReference type="NCBI Taxonomy" id="1461247"/>
    <lineage>
        <taxon>Bacteria</taxon>
        <taxon>Bacillati</taxon>
        <taxon>Actinomycetota</taxon>
        <taxon>Actinomycetes</taxon>
        <taxon>Micromonosporales</taxon>
        <taxon>Micromonosporaceae</taxon>
        <taxon>Micromonospora</taxon>
    </lineage>
</organism>
<dbReference type="SUPFAM" id="SSF46955">
    <property type="entry name" value="Putative DNA-binding domain"/>
    <property type="match status" value="1"/>
</dbReference>